<keyword evidence="2" id="KW-1133">Transmembrane helix</keyword>
<dbReference type="RefSeq" id="WP_209421622.1">
    <property type="nucleotide sequence ID" value="NZ_BJMU01000001.1"/>
</dbReference>
<dbReference type="SUPFAM" id="SSF53474">
    <property type="entry name" value="alpha/beta-Hydrolases"/>
    <property type="match status" value="1"/>
</dbReference>
<keyword evidence="5" id="KW-1185">Reference proteome</keyword>
<evidence type="ECO:0000256" key="2">
    <source>
        <dbReference type="SAM" id="Phobius"/>
    </source>
</evidence>
<protein>
    <submittedName>
        <fullName evidence="4">Esterase</fullName>
    </submittedName>
</protein>
<gene>
    <name evidence="4" type="ORF">AOR01nite_02890</name>
</gene>
<dbReference type="PANTHER" id="PTHR48081">
    <property type="entry name" value="AB HYDROLASE SUPERFAMILY PROTEIN C4A8.06C"/>
    <property type="match status" value="1"/>
</dbReference>
<proteinExistence type="predicted"/>
<name>A0A4Y3TIM3_9PROT</name>
<sequence>MDLRFYAKSGLVVVAGGASVTLGLAILARRQRMSKSLLATKMLLGLKAKSFADAGKLYRDVHTRSYPQEAPLSRALRQRCQVKEWTYANQKVVTLIPRKGRTNLHILYLHGGAYIHPLIDAHWRIIRALIDATGASVTIPFYALAPESDHIPGTTLVDAVYDHIVTSYPNERIIVAGDSAGGNFALSLALRRRDAGLSLPHHLILFSPWLDLMLRDERMRDLENSDVILSIDGLRECGKWWAGKTDPASPYMSPLYADITGLPAMTLFQGAQDVFVVDARTFAKSAKALCKYHEYPGAFHVFMGATFTPEAKDVFRHIRARVNALREPLRDG</sequence>
<dbReference type="Gene3D" id="3.40.50.1820">
    <property type="entry name" value="alpha/beta hydrolase"/>
    <property type="match status" value="1"/>
</dbReference>
<dbReference type="GO" id="GO:0016787">
    <property type="term" value="F:hydrolase activity"/>
    <property type="evidence" value="ECO:0007669"/>
    <property type="project" value="UniProtKB-KW"/>
</dbReference>
<keyword evidence="2" id="KW-0812">Transmembrane</keyword>
<dbReference type="AlphaFoldDB" id="A0A4Y3TIM3"/>
<dbReference type="EMBL" id="BJMU01000001">
    <property type="protein sequence ID" value="GEB81812.1"/>
    <property type="molecule type" value="Genomic_DNA"/>
</dbReference>
<dbReference type="Proteomes" id="UP000317617">
    <property type="component" value="Unassembled WGS sequence"/>
</dbReference>
<evidence type="ECO:0000259" key="3">
    <source>
        <dbReference type="Pfam" id="PF07859"/>
    </source>
</evidence>
<evidence type="ECO:0000256" key="1">
    <source>
        <dbReference type="ARBA" id="ARBA00022801"/>
    </source>
</evidence>
<dbReference type="InterPro" id="IPR050300">
    <property type="entry name" value="GDXG_lipolytic_enzyme"/>
</dbReference>
<evidence type="ECO:0000313" key="4">
    <source>
        <dbReference type="EMBL" id="GEB81812.1"/>
    </source>
</evidence>
<feature type="transmembrane region" description="Helical" evidence="2">
    <location>
        <begin position="6"/>
        <end position="28"/>
    </location>
</feature>
<dbReference type="PANTHER" id="PTHR48081:SF8">
    <property type="entry name" value="ALPHA_BETA HYDROLASE FOLD-3 DOMAIN-CONTAINING PROTEIN-RELATED"/>
    <property type="match status" value="1"/>
</dbReference>
<dbReference type="STRING" id="104099.AD949_12750"/>
<accession>A0A4Y3TIM3</accession>
<dbReference type="InterPro" id="IPR029058">
    <property type="entry name" value="AB_hydrolase_fold"/>
</dbReference>
<organism evidence="4 5">
    <name type="scientific">Acetobacter orleanensis</name>
    <dbReference type="NCBI Taxonomy" id="104099"/>
    <lineage>
        <taxon>Bacteria</taxon>
        <taxon>Pseudomonadati</taxon>
        <taxon>Pseudomonadota</taxon>
        <taxon>Alphaproteobacteria</taxon>
        <taxon>Acetobacterales</taxon>
        <taxon>Acetobacteraceae</taxon>
        <taxon>Acetobacter</taxon>
    </lineage>
</organism>
<evidence type="ECO:0000313" key="5">
    <source>
        <dbReference type="Proteomes" id="UP000317617"/>
    </source>
</evidence>
<dbReference type="InterPro" id="IPR013094">
    <property type="entry name" value="AB_hydrolase_3"/>
</dbReference>
<keyword evidence="1" id="KW-0378">Hydrolase</keyword>
<keyword evidence="2" id="KW-0472">Membrane</keyword>
<reference evidence="4 5" key="1">
    <citation type="submission" date="2019-06" db="EMBL/GenBank/DDBJ databases">
        <title>Whole genome shotgun sequence of Acetobacter orleanensis NBRC 13752.</title>
        <authorList>
            <person name="Hosoyama A."/>
            <person name="Uohara A."/>
            <person name="Ohji S."/>
            <person name="Ichikawa N."/>
        </authorList>
    </citation>
    <scope>NUCLEOTIDE SEQUENCE [LARGE SCALE GENOMIC DNA]</scope>
    <source>
        <strain evidence="4 5">NBRC 13752</strain>
    </source>
</reference>
<feature type="domain" description="Alpha/beta hydrolase fold-3" evidence="3">
    <location>
        <begin position="106"/>
        <end position="303"/>
    </location>
</feature>
<dbReference type="Pfam" id="PF07859">
    <property type="entry name" value="Abhydrolase_3"/>
    <property type="match status" value="1"/>
</dbReference>
<comment type="caution">
    <text evidence="4">The sequence shown here is derived from an EMBL/GenBank/DDBJ whole genome shotgun (WGS) entry which is preliminary data.</text>
</comment>